<dbReference type="Proteomes" id="UP000805193">
    <property type="component" value="Unassembled WGS sequence"/>
</dbReference>
<gene>
    <name evidence="1" type="ORF">HPB47_011765</name>
</gene>
<organism evidence="1 2">
    <name type="scientific">Ixodes persulcatus</name>
    <name type="common">Taiga tick</name>
    <dbReference type="NCBI Taxonomy" id="34615"/>
    <lineage>
        <taxon>Eukaryota</taxon>
        <taxon>Metazoa</taxon>
        <taxon>Ecdysozoa</taxon>
        <taxon>Arthropoda</taxon>
        <taxon>Chelicerata</taxon>
        <taxon>Arachnida</taxon>
        <taxon>Acari</taxon>
        <taxon>Parasitiformes</taxon>
        <taxon>Ixodida</taxon>
        <taxon>Ixodoidea</taxon>
        <taxon>Ixodidae</taxon>
        <taxon>Ixodinae</taxon>
        <taxon>Ixodes</taxon>
    </lineage>
</organism>
<keyword evidence="2" id="KW-1185">Reference proteome</keyword>
<sequence>MAPPKTHAFDMTVSEGTPVDAVLDAAVALVALPEVFSVQHMGALHFQVVVNSKAAVRKLLDAEGLSIGGNLVPLVPVGPQVTTVTVLFLPAHVPDELLVRSLAQHGKVQEITHGVYKDTPSIKTGTRYVKMKMKEQNPVPNFLRISGYRVTCDYKGMKRVCRRCKKEGHFKAQCTEEYCTRCACFGHATETCAAGCRWCGAAHATVDCSARRSYSAVAGLPAEDFPALPGTSKETARADLAAAASLQRPQEARTKKTGMGAGADAIDALTTPGKQTEMAPNAGGEASRTPEEENPLDHAAAKGELYPKWSSAMDDLFGSDSEELVVDERSDEAEEENMEKTEEPAEGKGSTCVYTPLGDKRAKVKEENARRSEAFASRQKPGLKKNRKDAKGTPYDRDKPAGGDGRRARALSAPQTSRYVSPSAASFQDSSNAQIGGRRAANTTQLCGGGRVPDGELPGWAECNWETDDELGLVEGAASPGSLRGCGVNGCGDCRLLQGLGQTGAQRHWYRRDVTCGTSRTSRTCGTCGTL</sequence>
<comment type="caution">
    <text evidence="1">The sequence shown here is derived from an EMBL/GenBank/DDBJ whole genome shotgun (WGS) entry which is preliminary data.</text>
</comment>
<reference evidence="1 2" key="1">
    <citation type="journal article" date="2020" name="Cell">
        <title>Large-Scale Comparative Analyses of Tick Genomes Elucidate Their Genetic Diversity and Vector Capacities.</title>
        <authorList>
            <consortium name="Tick Genome and Microbiome Consortium (TIGMIC)"/>
            <person name="Jia N."/>
            <person name="Wang J."/>
            <person name="Shi W."/>
            <person name="Du L."/>
            <person name="Sun Y."/>
            <person name="Zhan W."/>
            <person name="Jiang J.F."/>
            <person name="Wang Q."/>
            <person name="Zhang B."/>
            <person name="Ji P."/>
            <person name="Bell-Sakyi L."/>
            <person name="Cui X.M."/>
            <person name="Yuan T.T."/>
            <person name="Jiang B.G."/>
            <person name="Yang W.F."/>
            <person name="Lam T.T."/>
            <person name="Chang Q.C."/>
            <person name="Ding S.J."/>
            <person name="Wang X.J."/>
            <person name="Zhu J.G."/>
            <person name="Ruan X.D."/>
            <person name="Zhao L."/>
            <person name="Wei J.T."/>
            <person name="Ye R.Z."/>
            <person name="Que T.C."/>
            <person name="Du C.H."/>
            <person name="Zhou Y.H."/>
            <person name="Cheng J.X."/>
            <person name="Dai P.F."/>
            <person name="Guo W.B."/>
            <person name="Han X.H."/>
            <person name="Huang E.J."/>
            <person name="Li L.F."/>
            <person name="Wei W."/>
            <person name="Gao Y.C."/>
            <person name="Liu J.Z."/>
            <person name="Shao H.Z."/>
            <person name="Wang X."/>
            <person name="Wang C.C."/>
            <person name="Yang T.C."/>
            <person name="Huo Q.B."/>
            <person name="Li W."/>
            <person name="Chen H.Y."/>
            <person name="Chen S.E."/>
            <person name="Zhou L.G."/>
            <person name="Ni X.B."/>
            <person name="Tian J.H."/>
            <person name="Sheng Y."/>
            <person name="Liu T."/>
            <person name="Pan Y.S."/>
            <person name="Xia L.Y."/>
            <person name="Li J."/>
            <person name="Zhao F."/>
            <person name="Cao W.C."/>
        </authorList>
    </citation>
    <scope>NUCLEOTIDE SEQUENCE [LARGE SCALE GENOMIC DNA]</scope>
    <source>
        <strain evidence="1">Iper-2018</strain>
    </source>
</reference>
<protein>
    <submittedName>
        <fullName evidence="1">Uncharacterized protein</fullName>
    </submittedName>
</protein>
<accession>A0AC60NVF1</accession>
<evidence type="ECO:0000313" key="1">
    <source>
        <dbReference type="EMBL" id="KAG0411124.1"/>
    </source>
</evidence>
<dbReference type="EMBL" id="JABSTQ010011460">
    <property type="protein sequence ID" value="KAG0411124.1"/>
    <property type="molecule type" value="Genomic_DNA"/>
</dbReference>
<name>A0AC60NVF1_IXOPE</name>
<proteinExistence type="predicted"/>
<evidence type="ECO:0000313" key="2">
    <source>
        <dbReference type="Proteomes" id="UP000805193"/>
    </source>
</evidence>